<comment type="caution">
    <text evidence="1">The sequence shown here is derived from an EMBL/GenBank/DDBJ whole genome shotgun (WGS) entry which is preliminary data.</text>
</comment>
<evidence type="ECO:0000313" key="1">
    <source>
        <dbReference type="EMBL" id="MDN3294903.1"/>
    </source>
</evidence>
<proteinExistence type="predicted"/>
<name>A0ABT7Z5Y0_9ACTN</name>
<sequence length="48" mass="5178">MAPQDPVLTNHLQAEISCGTTLSQQGVVVTAELFGLAVRHRLSCQIFP</sequence>
<accession>A0ABT7Z5Y0</accession>
<organism evidence="1 2">
    <name type="scientific">Streptomyces ficellus</name>
    <dbReference type="NCBI Taxonomy" id="1977088"/>
    <lineage>
        <taxon>Bacteria</taxon>
        <taxon>Bacillati</taxon>
        <taxon>Actinomycetota</taxon>
        <taxon>Actinomycetes</taxon>
        <taxon>Kitasatosporales</taxon>
        <taxon>Streptomycetaceae</taxon>
        <taxon>Streptomyces</taxon>
    </lineage>
</organism>
<reference evidence="1" key="1">
    <citation type="submission" date="2023-06" db="EMBL/GenBank/DDBJ databases">
        <title>WGS-Sequencing of Streptomyces ficellus isolate 21 collected from sand in Gara Djebilet Iron Mine in Algeria.</title>
        <authorList>
            <person name="Zegers G.P."/>
            <person name="Gomez A."/>
            <person name="Gueddou A."/>
            <person name="Zahara A.F."/>
            <person name="Worth M."/>
            <person name="Sevigny J.L."/>
            <person name="Tisa L."/>
        </authorList>
    </citation>
    <scope>NUCLEOTIDE SEQUENCE</scope>
    <source>
        <strain evidence="1">AS11</strain>
    </source>
</reference>
<keyword evidence="2" id="KW-1185">Reference proteome</keyword>
<dbReference type="EMBL" id="JAUEPL010000015">
    <property type="protein sequence ID" value="MDN3294903.1"/>
    <property type="molecule type" value="Genomic_DNA"/>
</dbReference>
<gene>
    <name evidence="1" type="ORF">QWM81_12740</name>
</gene>
<dbReference type="Proteomes" id="UP001174050">
    <property type="component" value="Unassembled WGS sequence"/>
</dbReference>
<dbReference type="RefSeq" id="WP_290111943.1">
    <property type="nucleotide sequence ID" value="NZ_JAUEPL010000015.1"/>
</dbReference>
<protein>
    <submittedName>
        <fullName evidence="1">Uncharacterized protein</fullName>
    </submittedName>
</protein>
<evidence type="ECO:0000313" key="2">
    <source>
        <dbReference type="Proteomes" id="UP001174050"/>
    </source>
</evidence>